<dbReference type="PANTHER" id="PTHR21310">
    <property type="entry name" value="AMINOGLYCOSIDE PHOSPHOTRANSFERASE-RELATED-RELATED"/>
    <property type="match status" value="1"/>
</dbReference>
<keyword evidence="2" id="KW-1185">Reference proteome</keyword>
<accession>G3JRZ4</accession>
<dbReference type="SUPFAM" id="SSF56112">
    <property type="entry name" value="Protein kinase-like (PK-like)"/>
    <property type="match status" value="1"/>
</dbReference>
<evidence type="ECO:0000313" key="1">
    <source>
        <dbReference type="EMBL" id="EGX88640.1"/>
    </source>
</evidence>
<dbReference type="AlphaFoldDB" id="G3JRZ4"/>
<dbReference type="InParanoid" id="G3JRZ4"/>
<dbReference type="PANTHER" id="PTHR21310:SF37">
    <property type="entry name" value="AMINOGLYCOSIDE PHOSPHOTRANSFERASE DOMAIN-CONTAINING PROTEIN"/>
    <property type="match status" value="1"/>
</dbReference>
<protein>
    <submittedName>
        <fullName evidence="1">Uncharacterized protein</fullName>
    </submittedName>
</protein>
<dbReference type="HOGENOM" id="CLU_630250_0_0_1"/>
<dbReference type="Proteomes" id="UP000001610">
    <property type="component" value="Unassembled WGS sequence"/>
</dbReference>
<proteinExistence type="predicted"/>
<dbReference type="KEGG" id="cmt:CCM_08685"/>
<dbReference type="GeneID" id="18170691"/>
<reference evidence="1 2" key="1">
    <citation type="journal article" date="2011" name="Genome Biol.">
        <title>Genome sequence of the insect pathogenic fungus Cordyceps militaris, a valued traditional Chinese medicine.</title>
        <authorList>
            <person name="Zheng P."/>
            <person name="Xia Y."/>
            <person name="Xiao G."/>
            <person name="Xiong C."/>
            <person name="Hu X."/>
            <person name="Zhang S."/>
            <person name="Zheng H."/>
            <person name="Huang Y."/>
            <person name="Zhou Y."/>
            <person name="Wang S."/>
            <person name="Zhao G.P."/>
            <person name="Liu X."/>
            <person name="St Leger R.J."/>
            <person name="Wang C."/>
        </authorList>
    </citation>
    <scope>NUCLEOTIDE SEQUENCE [LARGE SCALE GENOMIC DNA]</scope>
    <source>
        <strain evidence="1 2">CM01</strain>
    </source>
</reference>
<dbReference type="InterPro" id="IPR011009">
    <property type="entry name" value="Kinase-like_dom_sf"/>
</dbReference>
<dbReference type="InterPro" id="IPR051678">
    <property type="entry name" value="AGP_Transferase"/>
</dbReference>
<dbReference type="eggNOG" id="ENOG502SI0S">
    <property type="taxonomic scope" value="Eukaryota"/>
</dbReference>
<dbReference type="OrthoDB" id="10003767at2759"/>
<dbReference type="VEuPathDB" id="FungiDB:CCM_08685"/>
<dbReference type="OMA" id="WEFAQTA"/>
<dbReference type="EMBL" id="JH126405">
    <property type="protein sequence ID" value="EGX88640.1"/>
    <property type="molecule type" value="Genomic_DNA"/>
</dbReference>
<dbReference type="RefSeq" id="XP_006673885.1">
    <property type="nucleotide sequence ID" value="XM_006673822.1"/>
</dbReference>
<sequence length="433" mass="47938">MSSKEQKDLPSARWQSFDGWDYNGMKERLEDALEIINKVALISHAEHVVGRKFGMSEPFSAGQYWICFELVAEDGSLVIARVRLPRHPEVSLTATDNDLEYAIECEIATMRYVRSKLPNVTIPRIYAYEPAGSPRASAVGAAYMLIEGFRGNMLLDMEYDMTRLPPSVQQQIMTQWTRVQAELATITLPQIGSISSLSPTGEPIIGRIASAAAEGFWNSGPFNTSAEYFAAAGQAAVDRFNSTGGSGSADGHWAAIGALVFCDIVAKTDLFQDVGAQGSFPLNHMDLGTQNILVDDAFRFLATIDWEFAQTAPWQVNHYPMPFPPLCSQRQTDAILADPGHLAHANVTRQEAARRMYQAAFRVAEEELREQGRPTAASFAEVLDCTASRIYVCFTQLGRMPEADEELVQRMARLAFGWDDAKIKSYITSVNLQ</sequence>
<gene>
    <name evidence="1" type="ORF">CCM_08685</name>
</gene>
<evidence type="ECO:0000313" key="2">
    <source>
        <dbReference type="Proteomes" id="UP000001610"/>
    </source>
</evidence>
<name>G3JRZ4_CORMM</name>
<organism evidence="1 2">
    <name type="scientific">Cordyceps militaris (strain CM01)</name>
    <name type="common">Caterpillar fungus</name>
    <dbReference type="NCBI Taxonomy" id="983644"/>
    <lineage>
        <taxon>Eukaryota</taxon>
        <taxon>Fungi</taxon>
        <taxon>Dikarya</taxon>
        <taxon>Ascomycota</taxon>
        <taxon>Pezizomycotina</taxon>
        <taxon>Sordariomycetes</taxon>
        <taxon>Hypocreomycetidae</taxon>
        <taxon>Hypocreales</taxon>
        <taxon>Cordycipitaceae</taxon>
        <taxon>Cordyceps</taxon>
    </lineage>
</organism>